<evidence type="ECO:0000256" key="6">
    <source>
        <dbReference type="ARBA" id="ARBA00023136"/>
    </source>
</evidence>
<evidence type="ECO:0000256" key="3">
    <source>
        <dbReference type="ARBA" id="ARBA00022448"/>
    </source>
</evidence>
<reference evidence="11" key="1">
    <citation type="submission" date="2021-01" db="EMBL/GenBank/DDBJ databases">
        <authorList>
            <person name="Corre E."/>
            <person name="Pelletier E."/>
            <person name="Niang G."/>
            <person name="Scheremetjew M."/>
            <person name="Finn R."/>
            <person name="Kale V."/>
            <person name="Holt S."/>
            <person name="Cochrane G."/>
            <person name="Meng A."/>
            <person name="Brown T."/>
            <person name="Cohen L."/>
        </authorList>
    </citation>
    <scope>NUCLEOTIDE SEQUENCE</scope>
    <source>
        <strain evidence="11">Isolate 1302-5</strain>
    </source>
</reference>
<feature type="transmembrane region" description="Helical" evidence="10">
    <location>
        <begin position="500"/>
        <end position="519"/>
    </location>
</feature>
<feature type="transmembrane region" description="Helical" evidence="10">
    <location>
        <begin position="6"/>
        <end position="30"/>
    </location>
</feature>
<evidence type="ECO:0000256" key="8">
    <source>
        <dbReference type="ARBA" id="ARBA00025752"/>
    </source>
</evidence>
<dbReference type="InterPro" id="IPR045033">
    <property type="entry name" value="PILS1/3/4/5/7"/>
</dbReference>
<dbReference type="Pfam" id="PF03547">
    <property type="entry name" value="Mem_trans"/>
    <property type="match status" value="1"/>
</dbReference>
<feature type="transmembrane region" description="Helical" evidence="10">
    <location>
        <begin position="424"/>
        <end position="447"/>
    </location>
</feature>
<feature type="transmembrane region" description="Helical" evidence="10">
    <location>
        <begin position="459"/>
        <end position="480"/>
    </location>
</feature>
<dbReference type="EMBL" id="HBKQ01057016">
    <property type="protein sequence ID" value="CAE2283465.1"/>
    <property type="molecule type" value="Transcribed_RNA"/>
</dbReference>
<dbReference type="PANTHER" id="PTHR31651">
    <property type="match status" value="1"/>
</dbReference>
<dbReference type="PANTHER" id="PTHR31651:SF33">
    <property type="entry name" value="PROTEIN PIN-LIKES 1"/>
    <property type="match status" value="1"/>
</dbReference>
<evidence type="ECO:0000256" key="4">
    <source>
        <dbReference type="ARBA" id="ARBA00022692"/>
    </source>
</evidence>
<keyword evidence="6 10" id="KW-0472">Membrane</keyword>
<sequence>MTGATGAVLIAAASSVAKVFLIAIVGFLAVKHPRGNPLIPKESVGMLSRFAFTVLNLPLVYSSMGSTLTIDVLGSLWFVPLAGVAVIAISFAAATITERLPFFRIEHRVDLDALRVACSFPNVVAIPILVFPSLCEYEVVWSTFVDKAADMNRSPIEECTNSLNAMVFSYFFAWLFMFFLMGNQMLVNAGRRKNLEESMSRSNGVDVEVESTEGEGGGTHTRTGCQSLDGTQQQDDRDDLIDDTLEGRQSSLDDAAESTKSVIGSFLLAVKRAVLNPGSIAMWAGLITALIAPLQAALFAPGGALRFAGSAIESLAAALPSVATMITAASLVPDGSGPDGEGDTAERSSGNGGRRKCASWIWPLKFLREGNTIVDPNYMGVAARTAELQQKDRRPSLARIRRASARFGRQSLRVVRSPTVRMHIWFNVTRLLITPLIITAILVGLDCSTNLFGATIPHMAKLVVILNSSIPSAMLVILSLKSEGLSESAAVLARVYVPSYVLSIFTISGWTSVGLLLSIPNEEGQYFCEAR</sequence>
<gene>
    <name evidence="11" type="ORF">OAUR00152_LOCUS38986</name>
</gene>
<evidence type="ECO:0000313" key="11">
    <source>
        <dbReference type="EMBL" id="CAE2283465.1"/>
    </source>
</evidence>
<dbReference type="GO" id="GO:0016020">
    <property type="term" value="C:membrane"/>
    <property type="evidence" value="ECO:0007669"/>
    <property type="project" value="UniProtKB-SubCell"/>
</dbReference>
<proteinExistence type="inferred from homology"/>
<evidence type="ECO:0000256" key="9">
    <source>
        <dbReference type="SAM" id="MobiDB-lite"/>
    </source>
</evidence>
<dbReference type="AlphaFoldDB" id="A0A7S4K468"/>
<organism evidence="11">
    <name type="scientific">Odontella aurita</name>
    <dbReference type="NCBI Taxonomy" id="265563"/>
    <lineage>
        <taxon>Eukaryota</taxon>
        <taxon>Sar</taxon>
        <taxon>Stramenopiles</taxon>
        <taxon>Ochrophyta</taxon>
        <taxon>Bacillariophyta</taxon>
        <taxon>Mediophyceae</taxon>
        <taxon>Biddulphiophycidae</taxon>
        <taxon>Eupodiscales</taxon>
        <taxon>Odontellaceae</taxon>
        <taxon>Odontella</taxon>
    </lineage>
</organism>
<name>A0A7S4K468_9STRA</name>
<keyword evidence="5 10" id="KW-1133">Transmembrane helix</keyword>
<evidence type="ECO:0000256" key="7">
    <source>
        <dbReference type="ARBA" id="ARBA00025100"/>
    </source>
</evidence>
<feature type="transmembrane region" description="Helical" evidence="10">
    <location>
        <begin position="280"/>
        <end position="300"/>
    </location>
</feature>
<feature type="region of interest" description="Disordered" evidence="9">
    <location>
        <begin position="332"/>
        <end position="355"/>
    </location>
</feature>
<feature type="transmembrane region" description="Helical" evidence="10">
    <location>
        <begin position="76"/>
        <end position="96"/>
    </location>
</feature>
<keyword evidence="3" id="KW-0813">Transport</keyword>
<dbReference type="GO" id="GO:0012505">
    <property type="term" value="C:endomembrane system"/>
    <property type="evidence" value="ECO:0007669"/>
    <property type="project" value="UniProtKB-SubCell"/>
</dbReference>
<protein>
    <submittedName>
        <fullName evidence="11">Uncharacterized protein</fullName>
    </submittedName>
</protein>
<evidence type="ECO:0000256" key="10">
    <source>
        <dbReference type="SAM" id="Phobius"/>
    </source>
</evidence>
<comment type="function">
    <text evidence="7">Involved in cellular auxin homeostasis by regulating auxin metabolism. Regulates intracellular auxin accumulation at the endoplasmic reticulum and thus auxin availability for nuclear auxin signaling.</text>
</comment>
<feature type="transmembrane region" description="Helical" evidence="10">
    <location>
        <begin position="163"/>
        <end position="182"/>
    </location>
</feature>
<evidence type="ECO:0000256" key="5">
    <source>
        <dbReference type="ARBA" id="ARBA00022989"/>
    </source>
</evidence>
<feature type="transmembrane region" description="Helical" evidence="10">
    <location>
        <begin position="116"/>
        <end position="134"/>
    </location>
</feature>
<feature type="region of interest" description="Disordered" evidence="9">
    <location>
        <begin position="199"/>
        <end position="236"/>
    </location>
</feature>
<keyword evidence="4 10" id="KW-0812">Transmembrane</keyword>
<evidence type="ECO:0000256" key="2">
    <source>
        <dbReference type="ARBA" id="ARBA00004308"/>
    </source>
</evidence>
<evidence type="ECO:0000256" key="1">
    <source>
        <dbReference type="ARBA" id="ARBA00004141"/>
    </source>
</evidence>
<dbReference type="InterPro" id="IPR004776">
    <property type="entry name" value="Mem_transp_PIN-like"/>
</dbReference>
<comment type="subcellular location">
    <subcellularLocation>
        <location evidence="2">Endomembrane system</location>
    </subcellularLocation>
    <subcellularLocation>
        <location evidence="1">Membrane</location>
        <topology evidence="1">Multi-pass membrane protein</topology>
    </subcellularLocation>
</comment>
<accession>A0A7S4K468</accession>
<feature type="transmembrane region" description="Helical" evidence="10">
    <location>
        <begin position="50"/>
        <end position="70"/>
    </location>
</feature>
<dbReference type="GO" id="GO:0055085">
    <property type="term" value="P:transmembrane transport"/>
    <property type="evidence" value="ECO:0007669"/>
    <property type="project" value="InterPro"/>
</dbReference>
<comment type="similarity">
    <text evidence="8">Belongs to the auxin efflux carrier (TC 2.A.69.2) family.</text>
</comment>